<dbReference type="eggNOG" id="ENOG502S235">
    <property type="taxonomic scope" value="Eukaryota"/>
</dbReference>
<dbReference type="CDD" id="cd00067">
    <property type="entry name" value="GAL4"/>
    <property type="match status" value="1"/>
</dbReference>
<reference evidence="3 4" key="1">
    <citation type="journal article" date="2004" name="Nature">
        <title>Genome evolution in yeasts.</title>
        <authorList>
            <consortium name="Genolevures"/>
            <person name="Dujon B."/>
            <person name="Sherman D."/>
            <person name="Fischer G."/>
            <person name="Durrens P."/>
            <person name="Casaregola S."/>
            <person name="Lafontaine I."/>
            <person name="de Montigny J."/>
            <person name="Marck C."/>
            <person name="Neuveglise C."/>
            <person name="Talla E."/>
            <person name="Goffard N."/>
            <person name="Frangeul L."/>
            <person name="Aigle M."/>
            <person name="Anthouard V."/>
            <person name="Babour A."/>
            <person name="Barbe V."/>
            <person name="Barnay S."/>
            <person name="Blanchin S."/>
            <person name="Beckerich J.M."/>
            <person name="Beyne E."/>
            <person name="Bleykasten C."/>
            <person name="Boisrame A."/>
            <person name="Boyer J."/>
            <person name="Cattolico L."/>
            <person name="Confanioleri F."/>
            <person name="de Daruvar A."/>
            <person name="Despons L."/>
            <person name="Fabre E."/>
            <person name="Fairhead C."/>
            <person name="Ferry-Dumazet H."/>
            <person name="Groppi A."/>
            <person name="Hantraye F."/>
            <person name="Hennequin C."/>
            <person name="Jauniaux N."/>
            <person name="Joyet P."/>
            <person name="Kachouri R."/>
            <person name="Kerrest A."/>
            <person name="Koszul R."/>
            <person name="Lemaire M."/>
            <person name="Lesur I."/>
            <person name="Ma L."/>
            <person name="Muller H."/>
            <person name="Nicaud J.M."/>
            <person name="Nikolski M."/>
            <person name="Oztas S."/>
            <person name="Ozier-Kalogeropoulos O."/>
            <person name="Pellenz S."/>
            <person name="Potier S."/>
            <person name="Richard G.F."/>
            <person name="Straub M.L."/>
            <person name="Suleau A."/>
            <person name="Swennene D."/>
            <person name="Tekaia F."/>
            <person name="Wesolowski-Louvel M."/>
            <person name="Westhof E."/>
            <person name="Wirth B."/>
            <person name="Zeniou-Meyer M."/>
            <person name="Zivanovic I."/>
            <person name="Bolotin-Fukuhara M."/>
            <person name="Thierry A."/>
            <person name="Bouchier C."/>
            <person name="Caudron B."/>
            <person name="Scarpelli C."/>
            <person name="Gaillardin C."/>
            <person name="Weissenbach J."/>
            <person name="Wincker P."/>
            <person name="Souciet J.L."/>
        </authorList>
    </citation>
    <scope>NUCLEOTIDE SEQUENCE [LARGE SCALE GENOMIC DNA]</scope>
    <source>
        <strain evidence="4">ATCC 2001 / BCRC 20586 / JCM 3761 / NBRC 0622 / NRRL Y-65 / CBS 138</strain>
    </source>
</reference>
<dbReference type="KEGG" id="cgr:2891129"/>
<dbReference type="GO" id="GO:0000981">
    <property type="term" value="F:DNA-binding transcription factor activity, RNA polymerase II-specific"/>
    <property type="evidence" value="ECO:0007669"/>
    <property type="project" value="InterPro"/>
</dbReference>
<dbReference type="GO" id="GO:0008270">
    <property type="term" value="F:zinc ion binding"/>
    <property type="evidence" value="ECO:0007669"/>
    <property type="project" value="InterPro"/>
</dbReference>
<dbReference type="CGD" id="CAL0135730">
    <property type="gene designation" value="SUT2"/>
</dbReference>
<evidence type="ECO:0000313" key="2">
    <source>
        <dbReference type="CGD" id="CAL0135730"/>
    </source>
</evidence>
<dbReference type="SUPFAM" id="SSF57701">
    <property type="entry name" value="Zn2/Cys6 DNA-binding domain"/>
    <property type="match status" value="1"/>
</dbReference>
<feature type="compositionally biased region" description="Low complexity" evidence="1">
    <location>
        <begin position="32"/>
        <end position="54"/>
    </location>
</feature>
<organism evidence="3 4">
    <name type="scientific">Candida glabrata (strain ATCC 2001 / BCRC 20586 / JCM 3761 / NBRC 0622 / NRRL Y-65 / CBS 138)</name>
    <name type="common">Yeast</name>
    <name type="synonym">Nakaseomyces glabratus</name>
    <dbReference type="NCBI Taxonomy" id="284593"/>
    <lineage>
        <taxon>Eukaryota</taxon>
        <taxon>Fungi</taxon>
        <taxon>Dikarya</taxon>
        <taxon>Ascomycota</taxon>
        <taxon>Saccharomycotina</taxon>
        <taxon>Saccharomycetes</taxon>
        <taxon>Saccharomycetales</taxon>
        <taxon>Saccharomycetaceae</taxon>
        <taxon>Nakaseomyces</taxon>
    </lineage>
</organism>
<dbReference type="GeneID" id="2891129"/>
<dbReference type="RefSeq" id="XP_449183.1">
    <property type="nucleotide sequence ID" value="XM_449183.1"/>
</dbReference>
<sequence>MATSITVLNRDTSLPPLLLPNLSSSRASFGDSLSSVPSSRSNSSSTTLSRIDSTSSAASSVSSTDLFLSSQHVNLELKKARTDDHYYYNPAFAAATLSPVSSLPKPTQMLDVPTLSTLPSFTSTYTTHSPTTPGEVIGSANIGATLSKFESRAFKVSKSKKAILNLASPKQKLPSPKLGVIQKPISVPPKKSSPFVSAFNTMASNIKSTSDLVANNAGKRQRIGPSCDKCRSKKIKCDAKIDILCQDEAVLHMFGQSLHHELTKHEIETQLGQEVYSQSSTFAYISKDLMSKIESREPDAKIIKHLDKIIYFQPCTSCSRKKNTAVCAFSKGFTRADINIFSKIGSRVAQKPIYEMTYKEYKKAGF</sequence>
<dbReference type="Gene3D" id="4.10.240.10">
    <property type="entry name" value="Zn(2)-C6 fungal-type DNA-binding domain"/>
    <property type="match status" value="1"/>
</dbReference>
<evidence type="ECO:0000313" key="3">
    <source>
        <dbReference type="EMBL" id="CAG62153.1"/>
    </source>
</evidence>
<gene>
    <name evidence="2" type="primary">SUT2</name>
    <name evidence="2 3" type="ordered locus">CAGL0L09383g</name>
</gene>
<dbReference type="OMA" id="EDYHEAG"/>
<proteinExistence type="predicted"/>
<dbReference type="EMBL" id="CR380958">
    <property type="protein sequence ID" value="CAG62153.1"/>
    <property type="molecule type" value="Genomic_DNA"/>
</dbReference>
<name>Q6FKR1_CANGA</name>
<protein>
    <recommendedName>
        <fullName evidence="5">Sterol uptake protein 1</fullName>
    </recommendedName>
</protein>
<dbReference type="HOGENOM" id="CLU_051216_0_0_1"/>
<dbReference type="AlphaFoldDB" id="Q6FKR1"/>
<feature type="region of interest" description="Disordered" evidence="1">
    <location>
        <begin position="30"/>
        <end position="54"/>
    </location>
</feature>
<keyword evidence="4" id="KW-1185">Reference proteome</keyword>
<dbReference type="InterPro" id="IPR036864">
    <property type="entry name" value="Zn2-C6_fun-type_DNA-bd_sf"/>
</dbReference>
<evidence type="ECO:0008006" key="5">
    <source>
        <dbReference type="Google" id="ProtNLM"/>
    </source>
</evidence>
<dbReference type="InParanoid" id="Q6FKR1"/>
<evidence type="ECO:0000313" key="4">
    <source>
        <dbReference type="Proteomes" id="UP000002428"/>
    </source>
</evidence>
<evidence type="ECO:0000256" key="1">
    <source>
        <dbReference type="SAM" id="MobiDB-lite"/>
    </source>
</evidence>
<dbReference type="Proteomes" id="UP000002428">
    <property type="component" value="Chromosome L"/>
</dbReference>
<accession>Q6FKR1</accession>
<dbReference type="VEuPathDB" id="FungiDB:CAGL0L09383g"/>
<dbReference type="InterPro" id="IPR001138">
    <property type="entry name" value="Zn2Cys6_DnaBD"/>
</dbReference>
<dbReference type="FunCoup" id="Q6FKR1">
    <property type="interactions" value="876"/>
</dbReference>